<feature type="signal peptide" evidence="2">
    <location>
        <begin position="1"/>
        <end position="21"/>
    </location>
</feature>
<evidence type="ECO:0000256" key="1">
    <source>
        <dbReference type="SAM" id="MobiDB-lite"/>
    </source>
</evidence>
<reference evidence="3 4" key="1">
    <citation type="journal article" date="2019" name="Nat. Microbiol.">
        <title>Mediterranean grassland soil C-N compound turnover is dependent on rainfall and depth, and is mediated by genomically divergent microorganisms.</title>
        <authorList>
            <person name="Diamond S."/>
            <person name="Andeer P.F."/>
            <person name="Li Z."/>
            <person name="Crits-Christoph A."/>
            <person name="Burstein D."/>
            <person name="Anantharaman K."/>
            <person name="Lane K.R."/>
            <person name="Thomas B.C."/>
            <person name="Pan C."/>
            <person name="Northen T.R."/>
            <person name="Banfield J.F."/>
        </authorList>
    </citation>
    <scope>NUCLEOTIDE SEQUENCE [LARGE SCALE GENOMIC DNA]</scope>
    <source>
        <strain evidence="3">WS_4</strain>
    </source>
</reference>
<proteinExistence type="predicted"/>
<dbReference type="Gene3D" id="1.25.40.10">
    <property type="entry name" value="Tetratricopeptide repeat domain"/>
    <property type="match status" value="2"/>
</dbReference>
<feature type="chain" id="PRO_5022005111" description="Tetratricopeptide repeat protein" evidence="2">
    <location>
        <begin position="22"/>
        <end position="518"/>
    </location>
</feature>
<dbReference type="EMBL" id="VBOU01000079">
    <property type="protein sequence ID" value="TMQ53825.1"/>
    <property type="molecule type" value="Genomic_DNA"/>
</dbReference>
<evidence type="ECO:0000313" key="3">
    <source>
        <dbReference type="EMBL" id="TMQ53825.1"/>
    </source>
</evidence>
<feature type="compositionally biased region" description="Polar residues" evidence="1">
    <location>
        <begin position="508"/>
        <end position="518"/>
    </location>
</feature>
<evidence type="ECO:0008006" key="5">
    <source>
        <dbReference type="Google" id="ProtNLM"/>
    </source>
</evidence>
<dbReference type="PANTHER" id="PTHR45588">
    <property type="entry name" value="TPR DOMAIN-CONTAINING PROTEIN"/>
    <property type="match status" value="1"/>
</dbReference>
<feature type="region of interest" description="Disordered" evidence="1">
    <location>
        <begin position="490"/>
        <end position="518"/>
    </location>
</feature>
<protein>
    <recommendedName>
        <fullName evidence="5">Tetratricopeptide repeat protein</fullName>
    </recommendedName>
</protein>
<comment type="caution">
    <text evidence="3">The sequence shown here is derived from an EMBL/GenBank/DDBJ whole genome shotgun (WGS) entry which is preliminary data.</text>
</comment>
<gene>
    <name evidence="3" type="ORF">E6K74_07820</name>
</gene>
<dbReference type="InterPro" id="IPR011990">
    <property type="entry name" value="TPR-like_helical_dom_sf"/>
</dbReference>
<keyword evidence="2" id="KW-0732">Signal</keyword>
<evidence type="ECO:0000313" key="4">
    <source>
        <dbReference type="Proteomes" id="UP000319829"/>
    </source>
</evidence>
<organism evidence="3 4">
    <name type="scientific">Eiseniibacteriota bacterium</name>
    <dbReference type="NCBI Taxonomy" id="2212470"/>
    <lineage>
        <taxon>Bacteria</taxon>
        <taxon>Candidatus Eiseniibacteriota</taxon>
    </lineage>
</organism>
<dbReference type="Proteomes" id="UP000319829">
    <property type="component" value="Unassembled WGS sequence"/>
</dbReference>
<dbReference type="SUPFAM" id="SSF48452">
    <property type="entry name" value="TPR-like"/>
    <property type="match status" value="1"/>
</dbReference>
<accession>A0A538SR16</accession>
<sequence length="518" mass="57146">MRCVRLALLALLVLVPGLASADEDHHHETAAPERLGTVHFWVTARPSVQRDFNRAVALLHSFEYEQAEKAFRLIVQAEPKLAMGYWGIAMCNYHPIWGPTTSVELERGRLAAARAARLKVRTDRERAYIAAIGAYYKGAKVDYPARNAAFEQAMERFHQHYPDDMEGTVFYALAILGTAPTTDKTYTMQKKAADLLNSVLSKAPDHPGVAHYLIHSLDYPELAALALPAARAYSKIAPSAPHAQHMPSHIFTRLGYWEESIQSNLASAEASRELMAKTNPGSTYFEELHAMDYLEYAYLQLGQEDKAKGVVDAMAAVSKVNQPTLSAAYAFAASPARYALERRQWGEAKMLTVSPRWFPWNQFPGAEAVTHFARGIGAARSGDVEAAKTELTSLDAIHEKLAGVKERYSWADQVEVQRLALQGWIARAEKRDDEALRELRSAADLEDSIDKNPVTPGAVIPAREQLADLLGELGRYTDASAEYETVLKSAPGRKSSARGLELAKRGTSPATDPSSLSR</sequence>
<dbReference type="AlphaFoldDB" id="A0A538SR16"/>
<evidence type="ECO:0000256" key="2">
    <source>
        <dbReference type="SAM" id="SignalP"/>
    </source>
</evidence>
<dbReference type="PANTHER" id="PTHR45588:SF1">
    <property type="entry name" value="WW DOMAIN-CONTAINING PROTEIN"/>
    <property type="match status" value="1"/>
</dbReference>
<name>A0A538SR16_UNCEI</name>